<dbReference type="SUPFAM" id="SSF52980">
    <property type="entry name" value="Restriction endonuclease-like"/>
    <property type="match status" value="1"/>
</dbReference>
<dbReference type="InterPro" id="IPR011335">
    <property type="entry name" value="Restrct_endonuc-II-like"/>
</dbReference>
<dbReference type="EMBL" id="BAABJO010000004">
    <property type="protein sequence ID" value="GAA5114461.1"/>
    <property type="molecule type" value="Genomic_DNA"/>
</dbReference>
<keyword evidence="3" id="KW-1185">Reference proteome</keyword>
<sequence>MSSESDRLHELYKRTLARGSTTTRGRALENFVEEVFCSVSSVRLYERNVLDEDGAQEIDLVLSHYPAISNMPISDISIIIECKNDSRRTSAAEIREFGRKLRSRSLPVGILVTTAGLSGRRGQHGHRAISDELRGGVAIIVTTTAELLSLKDPSEVAMLLFERLMELKTLRGYRTI</sequence>
<proteinExistence type="predicted"/>
<protein>
    <recommendedName>
        <fullName evidence="1">Restriction endonuclease type IV Mrr domain-containing protein</fullName>
    </recommendedName>
</protein>
<reference evidence="3" key="1">
    <citation type="journal article" date="2019" name="Int. J. Syst. Evol. Microbiol.">
        <title>The Global Catalogue of Microorganisms (GCM) 10K type strain sequencing project: providing services to taxonomists for standard genome sequencing and annotation.</title>
        <authorList>
            <consortium name="The Broad Institute Genomics Platform"/>
            <consortium name="The Broad Institute Genome Sequencing Center for Infectious Disease"/>
            <person name="Wu L."/>
            <person name="Ma J."/>
        </authorList>
    </citation>
    <scope>NUCLEOTIDE SEQUENCE [LARGE SCALE GENOMIC DNA]</scope>
    <source>
        <strain evidence="3">JCM 18302</strain>
    </source>
</reference>
<evidence type="ECO:0000313" key="2">
    <source>
        <dbReference type="EMBL" id="GAA5114461.1"/>
    </source>
</evidence>
<evidence type="ECO:0000259" key="1">
    <source>
        <dbReference type="Pfam" id="PF04471"/>
    </source>
</evidence>
<name>A0ABP9NCA7_9PSEU</name>
<feature type="domain" description="Restriction endonuclease type IV Mrr" evidence="1">
    <location>
        <begin position="43"/>
        <end position="118"/>
    </location>
</feature>
<dbReference type="RefSeq" id="WP_345603752.1">
    <property type="nucleotide sequence ID" value="NZ_BAABJO010000004.1"/>
</dbReference>
<comment type="caution">
    <text evidence="2">The sequence shown here is derived from an EMBL/GenBank/DDBJ whole genome shotgun (WGS) entry which is preliminary data.</text>
</comment>
<dbReference type="Proteomes" id="UP001500804">
    <property type="component" value="Unassembled WGS sequence"/>
</dbReference>
<accession>A0ABP9NCA7</accession>
<organism evidence="2 3">
    <name type="scientific">Pseudonocardia adelaidensis</name>
    <dbReference type="NCBI Taxonomy" id="648754"/>
    <lineage>
        <taxon>Bacteria</taxon>
        <taxon>Bacillati</taxon>
        <taxon>Actinomycetota</taxon>
        <taxon>Actinomycetes</taxon>
        <taxon>Pseudonocardiales</taxon>
        <taxon>Pseudonocardiaceae</taxon>
        <taxon>Pseudonocardia</taxon>
    </lineage>
</organism>
<dbReference type="Pfam" id="PF04471">
    <property type="entry name" value="Mrr_cat"/>
    <property type="match status" value="1"/>
</dbReference>
<evidence type="ECO:0000313" key="3">
    <source>
        <dbReference type="Proteomes" id="UP001500804"/>
    </source>
</evidence>
<dbReference type="InterPro" id="IPR007560">
    <property type="entry name" value="Restrct_endonuc_IV_Mrr"/>
</dbReference>
<gene>
    <name evidence="2" type="ORF">GCM10023320_11650</name>
</gene>